<dbReference type="EMBL" id="QDHA01000092">
    <property type="protein sequence ID" value="RCJ04671.1"/>
    <property type="molecule type" value="Genomic_DNA"/>
</dbReference>
<organism evidence="1 2">
    <name type="scientific">Cupriavidus necator</name>
    <name type="common">Alcaligenes eutrophus</name>
    <name type="synonym">Ralstonia eutropha</name>
    <dbReference type="NCBI Taxonomy" id="106590"/>
    <lineage>
        <taxon>Bacteria</taxon>
        <taxon>Pseudomonadati</taxon>
        <taxon>Pseudomonadota</taxon>
        <taxon>Betaproteobacteria</taxon>
        <taxon>Burkholderiales</taxon>
        <taxon>Burkholderiaceae</taxon>
        <taxon>Cupriavidus</taxon>
    </lineage>
</organism>
<name>A0A367P9X9_CUPNE</name>
<dbReference type="Proteomes" id="UP000253501">
    <property type="component" value="Unassembled WGS sequence"/>
</dbReference>
<dbReference type="GO" id="GO:0016787">
    <property type="term" value="F:hydrolase activity"/>
    <property type="evidence" value="ECO:0007669"/>
    <property type="project" value="UniProtKB-KW"/>
</dbReference>
<gene>
    <name evidence="1" type="ORF">DDK22_30565</name>
</gene>
<dbReference type="Gene3D" id="3.40.50.1820">
    <property type="entry name" value="alpha/beta hydrolase"/>
    <property type="match status" value="1"/>
</dbReference>
<dbReference type="SUPFAM" id="SSF53474">
    <property type="entry name" value="alpha/beta-Hydrolases"/>
    <property type="match status" value="1"/>
</dbReference>
<dbReference type="InterPro" id="IPR010662">
    <property type="entry name" value="RBBP9/YdeN"/>
</dbReference>
<evidence type="ECO:0000313" key="1">
    <source>
        <dbReference type="EMBL" id="RCJ04671.1"/>
    </source>
</evidence>
<reference evidence="1 2" key="1">
    <citation type="submission" date="2018-04" db="EMBL/GenBank/DDBJ databases">
        <title>Cupriavidus necator CR12 genome sequencing and assembly.</title>
        <authorList>
            <person name="Ben Fekih I."/>
            <person name="Mazhar H.S."/>
            <person name="Bello S.K."/>
            <person name="Rensing C."/>
        </authorList>
    </citation>
    <scope>NUCLEOTIDE SEQUENCE [LARGE SCALE GENOMIC DNA]</scope>
    <source>
        <strain evidence="1 2">CR12</strain>
    </source>
</reference>
<dbReference type="Pfam" id="PF06821">
    <property type="entry name" value="Ser_hydrolase"/>
    <property type="match status" value="1"/>
</dbReference>
<dbReference type="InterPro" id="IPR029058">
    <property type="entry name" value="AB_hydrolase_fold"/>
</dbReference>
<proteinExistence type="predicted"/>
<comment type="caution">
    <text evidence="1">The sequence shown here is derived from an EMBL/GenBank/DDBJ whole genome shotgun (WGS) entry which is preliminary data.</text>
</comment>
<evidence type="ECO:0000313" key="2">
    <source>
        <dbReference type="Proteomes" id="UP000253501"/>
    </source>
</evidence>
<sequence>MNSAILPTIVIVPGLRDHMQDHWQTLLAERLRKQKRAVHIVPQIDQDKALCSARIANLECVVSGIKGPIILVAHSMGCLITVHWAQSTGREVRGALLAAPADLDTPLPAGYSNPQTLATNGWTPLPRARLPFPSIVVGSRNDPIGGFEQVRKLAKAWGSRFVDGGEIGHLSPADGYGNWPKAEDLLQEL</sequence>
<keyword evidence="1" id="KW-0378">Hydrolase</keyword>
<dbReference type="AlphaFoldDB" id="A0A367P9X9"/>
<accession>A0A367P9X9</accession>
<protein>
    <submittedName>
        <fullName evidence="1">Serine hydrolase family protein</fullName>
    </submittedName>
</protein>
<dbReference type="RefSeq" id="WP_114135172.1">
    <property type="nucleotide sequence ID" value="NZ_CP068435.1"/>
</dbReference>